<comment type="caution">
    <text evidence="5">The sequence shown here is derived from an EMBL/GenBank/DDBJ whole genome shotgun (WGS) entry which is preliminary data.</text>
</comment>
<dbReference type="PRINTS" id="PR00032">
    <property type="entry name" value="HTHARAC"/>
</dbReference>
<dbReference type="Pfam" id="PF02311">
    <property type="entry name" value="AraC_binding"/>
    <property type="match status" value="1"/>
</dbReference>
<evidence type="ECO:0000313" key="6">
    <source>
        <dbReference type="Proteomes" id="UP000220480"/>
    </source>
</evidence>
<evidence type="ECO:0000256" key="1">
    <source>
        <dbReference type="ARBA" id="ARBA00023015"/>
    </source>
</evidence>
<sequence length="391" mass="45141">MFLYCAYILAIPFTFHNDSIVCRIHQIVSYSHIAKKGDSFMKPDSTSYENILEVENWGSQLSTFYKIMSPVQITLESCTGLGETDQYSIQMFSPNGCWLHENSMDALFRALSSRPLHRHDYFELMLVLEGEVIQQIEEKEYPYRAGTCCLVNRSILHNERFIGPAKLCFIGLSVDFVRSLTESASLQLFETERHLPENPVLQFMLANLGQDLRKEYQDLFPTPENTDSVQTLATLIARMTHILHEPSAAATYYLKGALCELFDFLSSGFYVTPVHLSSSPESLLFLRISRLLEDTDGRLPRSELARLLNYNGSYLNSIVQRRTGLCLFDYGMTFCFQKAERLLRETTLSVSEIALQLKFTNRTHFYELFRQKYGMTPQQWRKIQKSAEHPE</sequence>
<name>A0A2A7B0E7_9FIRM</name>
<dbReference type="GO" id="GO:0003700">
    <property type="term" value="F:DNA-binding transcription factor activity"/>
    <property type="evidence" value="ECO:0007669"/>
    <property type="project" value="InterPro"/>
</dbReference>
<dbReference type="InterPro" id="IPR020449">
    <property type="entry name" value="Tscrpt_reg_AraC-type_HTH"/>
</dbReference>
<gene>
    <name evidence="5" type="ORF">CGS59_03130</name>
</gene>
<dbReference type="PANTHER" id="PTHR43280">
    <property type="entry name" value="ARAC-FAMILY TRANSCRIPTIONAL REGULATOR"/>
    <property type="match status" value="1"/>
</dbReference>
<evidence type="ECO:0000256" key="3">
    <source>
        <dbReference type="ARBA" id="ARBA00023163"/>
    </source>
</evidence>
<keyword evidence="2" id="KW-0238">DNA-binding</keyword>
<dbReference type="AlphaFoldDB" id="A0A2A7B0E7"/>
<dbReference type="Gene3D" id="2.60.120.10">
    <property type="entry name" value="Jelly Rolls"/>
    <property type="match status" value="1"/>
</dbReference>
<dbReference type="InterPro" id="IPR018060">
    <property type="entry name" value="HTH_AraC"/>
</dbReference>
<keyword evidence="1" id="KW-0805">Transcription regulation</keyword>
<evidence type="ECO:0000259" key="4">
    <source>
        <dbReference type="PROSITE" id="PS01124"/>
    </source>
</evidence>
<reference evidence="5 6" key="1">
    <citation type="journal article" date="2017" name="Front. Microbiol.">
        <title>New Insights into the Diversity of the Genus Faecalibacterium.</title>
        <authorList>
            <person name="Benevides L."/>
            <person name="Burman S."/>
            <person name="Martin R."/>
            <person name="Robert V."/>
            <person name="Thomas M."/>
            <person name="Miquel S."/>
            <person name="Chain F."/>
            <person name="Sokol H."/>
            <person name="Bermudez-Humaran L.G."/>
            <person name="Morrison M."/>
            <person name="Langella P."/>
            <person name="Azevedo V.A."/>
            <person name="Chatel J.M."/>
            <person name="Soares S."/>
        </authorList>
    </citation>
    <scope>NUCLEOTIDE SEQUENCE [LARGE SCALE GENOMIC DNA]</scope>
    <source>
        <strain evidence="5 6">CNCM I 4644</strain>
    </source>
</reference>
<dbReference type="SMART" id="SM00342">
    <property type="entry name" value="HTH_ARAC"/>
    <property type="match status" value="1"/>
</dbReference>
<dbReference type="InterPro" id="IPR003313">
    <property type="entry name" value="AraC-bd"/>
</dbReference>
<dbReference type="GO" id="GO:0043565">
    <property type="term" value="F:sequence-specific DNA binding"/>
    <property type="evidence" value="ECO:0007669"/>
    <property type="project" value="InterPro"/>
</dbReference>
<dbReference type="InterPro" id="IPR014710">
    <property type="entry name" value="RmlC-like_jellyroll"/>
</dbReference>
<dbReference type="SUPFAM" id="SSF51215">
    <property type="entry name" value="Regulatory protein AraC"/>
    <property type="match status" value="1"/>
</dbReference>
<dbReference type="Gene3D" id="1.10.10.60">
    <property type="entry name" value="Homeodomain-like"/>
    <property type="match status" value="1"/>
</dbReference>
<accession>A0A2A7B0E7</accession>
<dbReference type="InterPro" id="IPR037923">
    <property type="entry name" value="HTH-like"/>
</dbReference>
<keyword evidence="3" id="KW-0804">Transcription</keyword>
<evidence type="ECO:0000256" key="2">
    <source>
        <dbReference type="ARBA" id="ARBA00023125"/>
    </source>
</evidence>
<dbReference type="PROSITE" id="PS01124">
    <property type="entry name" value="HTH_ARAC_FAMILY_2"/>
    <property type="match status" value="1"/>
</dbReference>
<feature type="domain" description="HTH araC/xylS-type" evidence="4">
    <location>
        <begin position="286"/>
        <end position="383"/>
    </location>
</feature>
<dbReference type="SUPFAM" id="SSF46689">
    <property type="entry name" value="Homeodomain-like"/>
    <property type="match status" value="1"/>
</dbReference>
<dbReference type="PANTHER" id="PTHR43280:SF2">
    <property type="entry name" value="HTH-TYPE TRANSCRIPTIONAL REGULATOR EXSA"/>
    <property type="match status" value="1"/>
</dbReference>
<dbReference type="Proteomes" id="UP000220480">
    <property type="component" value="Unassembled WGS sequence"/>
</dbReference>
<proteinExistence type="predicted"/>
<organism evidence="5 6">
    <name type="scientific">Faecalibacterium prausnitzii</name>
    <dbReference type="NCBI Taxonomy" id="853"/>
    <lineage>
        <taxon>Bacteria</taxon>
        <taxon>Bacillati</taxon>
        <taxon>Bacillota</taxon>
        <taxon>Clostridia</taxon>
        <taxon>Eubacteriales</taxon>
        <taxon>Oscillospiraceae</taxon>
        <taxon>Faecalibacterium</taxon>
    </lineage>
</organism>
<protein>
    <submittedName>
        <fullName evidence="5">AraC family transcriptional regulator</fullName>
    </submittedName>
</protein>
<evidence type="ECO:0000313" key="5">
    <source>
        <dbReference type="EMBL" id="PDX84819.1"/>
    </source>
</evidence>
<dbReference type="EMBL" id="NMTZ01000008">
    <property type="protein sequence ID" value="PDX84819.1"/>
    <property type="molecule type" value="Genomic_DNA"/>
</dbReference>
<dbReference type="InterPro" id="IPR009057">
    <property type="entry name" value="Homeodomain-like_sf"/>
</dbReference>
<dbReference type="Pfam" id="PF12833">
    <property type="entry name" value="HTH_18"/>
    <property type="match status" value="1"/>
</dbReference>